<keyword evidence="5 9" id="KW-0798">TonB box</keyword>
<comment type="similarity">
    <text evidence="8 9">Belongs to the TonB-dependent receptor family.</text>
</comment>
<comment type="subcellular location">
    <subcellularLocation>
        <location evidence="1 8">Cell outer membrane</location>
        <topology evidence="1 8">Multi-pass membrane protein</topology>
    </subcellularLocation>
</comment>
<dbReference type="Pfam" id="PF00593">
    <property type="entry name" value="TonB_dep_Rec_b-barrel"/>
    <property type="match status" value="1"/>
</dbReference>
<dbReference type="InterPro" id="IPR037066">
    <property type="entry name" value="Plug_dom_sf"/>
</dbReference>
<sequence>MNRLNTKPGCCRSKMTLKDFSCFLFLLLAGNVFAQVKISGTVTAASGEKLPFIQIINKTDGNKSQTDKNGNFVVNVSKAGNYELTFYSDNYAIFENSYAAPSENIQVSLEKINSLSEVTVQKQKEKIFALNKLRDVEETAIYAGKKSEVISVGQLTANKATNNTRQIFAQVVGLTINEGSDGGLQLSIGARGLDPNRTSNFNTRQNGYDISADVLGYPESYYVPPTEALDEIQVVRGAASLQYGTQFGGLVNFKLKSPSEKPISVVLRNTVGSYGLYTNFTSLSGSVGKFSYYAFSNYKKGDGFRPNSDFESKNFFANLNYQFTDKTSLHFDYTYFNYLAHQAGGLTDPMFYENPRQSNRARNWFKVDWNLFALRFNHKFTADANFSLQLFGLDASRKSVGFRPNRIEIGDAQGQARDLISGDFKNWGAEARYLQGYNLGRNKSTFLIGAKYYQSDNSGFQGPGSSRSDADFNLATTEFPYYKNQSDYKYPNMNIAVFWENIFRITQKFSVTPGFRFEKIRTEAEGYYRVIGLNFSETEVISDRTEYEDNIKDRNFVLFGIGLSYKPKNKLEFYGNVSQNYRSITFNDIRTAIPNQKIAPGISDEKGYTSDIGFRGQLTDKVTFDASVFGLYYDDKIGEYDIVESQIFKRIRDNIGTAVTYGFEMMIDWNLARTFFKNNENFVWNVFSNTAFTGSEYLKSYVPSNYDISVKGNEVEFVPLYNIKAGTGIGYKNFKTSLQLTYVSSQFTTANNDYSNQNSIGDGITGQIPSYYVADFSASYKWKMLKLEAGINNFTDNKYFTRRASGYPGPGIIPSDFRSFYTTLEIAF</sequence>
<evidence type="ECO:0000313" key="13">
    <source>
        <dbReference type="EMBL" id="SDK52250.1"/>
    </source>
</evidence>
<dbReference type="Gene3D" id="2.170.130.10">
    <property type="entry name" value="TonB-dependent receptor, plug domain"/>
    <property type="match status" value="1"/>
</dbReference>
<name>A0A1G9CKN2_9FLAO</name>
<dbReference type="EMBL" id="FNEZ01000007">
    <property type="protein sequence ID" value="SDK52250.1"/>
    <property type="molecule type" value="Genomic_DNA"/>
</dbReference>
<dbReference type="InterPro" id="IPR000531">
    <property type="entry name" value="Beta-barrel_TonB"/>
</dbReference>
<dbReference type="AlphaFoldDB" id="A0A1G9CKN2"/>
<dbReference type="InterPro" id="IPR013784">
    <property type="entry name" value="Carb-bd-like_fold"/>
</dbReference>
<evidence type="ECO:0000256" key="4">
    <source>
        <dbReference type="ARBA" id="ARBA00022692"/>
    </source>
</evidence>
<feature type="chain" id="PRO_5011529440" evidence="10">
    <location>
        <begin position="35"/>
        <end position="828"/>
    </location>
</feature>
<dbReference type="GO" id="GO:0033214">
    <property type="term" value="P:siderophore-iron import into cell"/>
    <property type="evidence" value="ECO:0007669"/>
    <property type="project" value="TreeGrafter"/>
</dbReference>
<keyword evidence="2 8" id="KW-0813">Transport</keyword>
<evidence type="ECO:0000259" key="12">
    <source>
        <dbReference type="Pfam" id="PF07715"/>
    </source>
</evidence>
<evidence type="ECO:0000256" key="8">
    <source>
        <dbReference type="PROSITE-ProRule" id="PRU01360"/>
    </source>
</evidence>
<dbReference type="InterPro" id="IPR012910">
    <property type="entry name" value="Plug_dom"/>
</dbReference>
<dbReference type="PANTHER" id="PTHR30442">
    <property type="entry name" value="IRON III DICITRATE TRANSPORT PROTEIN FECA"/>
    <property type="match status" value="1"/>
</dbReference>
<dbReference type="GO" id="GO:0009279">
    <property type="term" value="C:cell outer membrane"/>
    <property type="evidence" value="ECO:0007669"/>
    <property type="project" value="UniProtKB-SubCell"/>
</dbReference>
<evidence type="ECO:0000256" key="3">
    <source>
        <dbReference type="ARBA" id="ARBA00022452"/>
    </source>
</evidence>
<dbReference type="PANTHER" id="PTHR30442:SF0">
    <property type="entry name" value="FE(3+) DICITRATE TRANSPORT PROTEIN FECA"/>
    <property type="match status" value="1"/>
</dbReference>
<keyword evidence="14" id="KW-1185">Reference proteome</keyword>
<dbReference type="InterPro" id="IPR036942">
    <property type="entry name" value="Beta-barrel_TonB_sf"/>
</dbReference>
<dbReference type="SUPFAM" id="SSF56935">
    <property type="entry name" value="Porins"/>
    <property type="match status" value="1"/>
</dbReference>
<keyword evidence="6 8" id="KW-0472">Membrane</keyword>
<proteinExistence type="inferred from homology"/>
<feature type="domain" description="TonB-dependent receptor plug" evidence="12">
    <location>
        <begin position="148"/>
        <end position="246"/>
    </location>
</feature>
<keyword evidence="4 8" id="KW-0812">Transmembrane</keyword>
<protein>
    <submittedName>
        <fullName evidence="13">Fe(3+) dicitrate transport protein</fullName>
    </submittedName>
</protein>
<evidence type="ECO:0000256" key="9">
    <source>
        <dbReference type="RuleBase" id="RU003357"/>
    </source>
</evidence>
<keyword evidence="7 8" id="KW-0998">Cell outer membrane</keyword>
<dbReference type="STRING" id="1128970.SAMN04487935_3566"/>
<organism evidence="13 14">
    <name type="scientific">Flavobacterium noncentrifugens</name>
    <dbReference type="NCBI Taxonomy" id="1128970"/>
    <lineage>
        <taxon>Bacteria</taxon>
        <taxon>Pseudomonadati</taxon>
        <taxon>Bacteroidota</taxon>
        <taxon>Flavobacteriia</taxon>
        <taxon>Flavobacteriales</taxon>
        <taxon>Flavobacteriaceae</taxon>
        <taxon>Flavobacterium</taxon>
    </lineage>
</organism>
<dbReference type="Proteomes" id="UP000199580">
    <property type="component" value="Unassembled WGS sequence"/>
</dbReference>
<dbReference type="Gene3D" id="2.40.170.20">
    <property type="entry name" value="TonB-dependent receptor, beta-barrel domain"/>
    <property type="match status" value="1"/>
</dbReference>
<evidence type="ECO:0000256" key="10">
    <source>
        <dbReference type="SAM" id="SignalP"/>
    </source>
</evidence>
<reference evidence="13 14" key="1">
    <citation type="submission" date="2016-10" db="EMBL/GenBank/DDBJ databases">
        <authorList>
            <person name="de Groot N.N."/>
        </authorList>
    </citation>
    <scope>NUCLEOTIDE SEQUENCE [LARGE SCALE GENOMIC DNA]</scope>
    <source>
        <strain evidence="13 14">CGMCC 1.10076</strain>
    </source>
</reference>
<dbReference type="Pfam" id="PF07715">
    <property type="entry name" value="Plug"/>
    <property type="match status" value="1"/>
</dbReference>
<gene>
    <name evidence="13" type="ORF">SAMN04487935_3566</name>
</gene>
<dbReference type="Pfam" id="PF13715">
    <property type="entry name" value="CarbopepD_reg_2"/>
    <property type="match status" value="1"/>
</dbReference>
<evidence type="ECO:0000256" key="7">
    <source>
        <dbReference type="ARBA" id="ARBA00023237"/>
    </source>
</evidence>
<accession>A0A1G9CKN2</accession>
<keyword evidence="10" id="KW-0732">Signal</keyword>
<evidence type="ECO:0000313" key="14">
    <source>
        <dbReference type="Proteomes" id="UP000199580"/>
    </source>
</evidence>
<dbReference type="InterPro" id="IPR039426">
    <property type="entry name" value="TonB-dep_rcpt-like"/>
</dbReference>
<evidence type="ECO:0000256" key="2">
    <source>
        <dbReference type="ARBA" id="ARBA00022448"/>
    </source>
</evidence>
<evidence type="ECO:0000259" key="11">
    <source>
        <dbReference type="Pfam" id="PF00593"/>
    </source>
</evidence>
<dbReference type="SUPFAM" id="SSF49452">
    <property type="entry name" value="Starch-binding domain-like"/>
    <property type="match status" value="1"/>
</dbReference>
<dbReference type="PROSITE" id="PS52016">
    <property type="entry name" value="TONB_DEPENDENT_REC_3"/>
    <property type="match status" value="1"/>
</dbReference>
<dbReference type="GO" id="GO:0030246">
    <property type="term" value="F:carbohydrate binding"/>
    <property type="evidence" value="ECO:0007669"/>
    <property type="project" value="InterPro"/>
</dbReference>
<dbReference type="Gene3D" id="2.60.40.1120">
    <property type="entry name" value="Carboxypeptidase-like, regulatory domain"/>
    <property type="match status" value="1"/>
</dbReference>
<feature type="signal peptide" evidence="10">
    <location>
        <begin position="1"/>
        <end position="34"/>
    </location>
</feature>
<evidence type="ECO:0000256" key="6">
    <source>
        <dbReference type="ARBA" id="ARBA00023136"/>
    </source>
</evidence>
<evidence type="ECO:0000256" key="1">
    <source>
        <dbReference type="ARBA" id="ARBA00004571"/>
    </source>
</evidence>
<keyword evidence="3 8" id="KW-1134">Transmembrane beta strand</keyword>
<evidence type="ECO:0000256" key="5">
    <source>
        <dbReference type="ARBA" id="ARBA00023077"/>
    </source>
</evidence>
<feature type="domain" description="TonB-dependent receptor-like beta-barrel" evidence="11">
    <location>
        <begin position="332"/>
        <end position="793"/>
    </location>
</feature>